<name>A0A7H2BFH6_9MICC</name>
<dbReference type="AlphaFoldDB" id="A0A7H2BFH6"/>
<feature type="transmembrane region" description="Helical" evidence="1">
    <location>
        <begin position="110"/>
        <end position="130"/>
    </location>
</feature>
<evidence type="ECO:0000313" key="3">
    <source>
        <dbReference type="Proteomes" id="UP000516404"/>
    </source>
</evidence>
<protein>
    <submittedName>
        <fullName evidence="2">DUF805 domain-containing protein</fullName>
    </submittedName>
</protein>
<sequence length="142" mass="15920">MSKQHLHHEPLELHDTPDALNIDGIYDDEETDSEVRAAAVPAHGVSLPGAIRRFYGNYWNSRGGASASEFWWAMLWIAIITMLLAVAMSVMGDMVTNGTASSLVRTVYMLMYWLVPLWIMANIGPFISLIRRRLNAKQGTID</sequence>
<dbReference type="EMBL" id="CP061539">
    <property type="protein sequence ID" value="QNV38422.1"/>
    <property type="molecule type" value="Genomic_DNA"/>
</dbReference>
<dbReference type="GO" id="GO:0016020">
    <property type="term" value="C:membrane"/>
    <property type="evidence" value="ECO:0007669"/>
    <property type="project" value="InterPro"/>
</dbReference>
<dbReference type="Proteomes" id="UP000516404">
    <property type="component" value="Chromosome"/>
</dbReference>
<organism evidence="2 3">
    <name type="scientific">Rothia terrae</name>
    <dbReference type="NCBI Taxonomy" id="396015"/>
    <lineage>
        <taxon>Bacteria</taxon>
        <taxon>Bacillati</taxon>
        <taxon>Actinomycetota</taxon>
        <taxon>Actinomycetes</taxon>
        <taxon>Micrococcales</taxon>
        <taxon>Micrococcaceae</taxon>
        <taxon>Rothia</taxon>
    </lineage>
</organism>
<gene>
    <name evidence="2" type="ORF">IDM49_03900</name>
</gene>
<keyword evidence="1" id="KW-1133">Transmembrane helix</keyword>
<keyword evidence="1" id="KW-0472">Membrane</keyword>
<dbReference type="RefSeq" id="WP_190725090.1">
    <property type="nucleotide sequence ID" value="NZ_CP061539.1"/>
</dbReference>
<feature type="transmembrane region" description="Helical" evidence="1">
    <location>
        <begin position="70"/>
        <end position="90"/>
    </location>
</feature>
<dbReference type="KEGG" id="rter:IDM49_03900"/>
<dbReference type="GeneID" id="96623366"/>
<proteinExistence type="predicted"/>
<reference evidence="2 3" key="1">
    <citation type="submission" date="2020-09" db="EMBL/GenBank/DDBJ databases">
        <title>Investigation of environmental microbes.</title>
        <authorList>
            <person name="Ou Y."/>
            <person name="Kang Q."/>
        </authorList>
    </citation>
    <scope>NUCLEOTIDE SEQUENCE [LARGE SCALE GENOMIC DNA]</scope>
    <source>
        <strain evidence="2 3">KJZ-14</strain>
    </source>
</reference>
<keyword evidence="1" id="KW-0812">Transmembrane</keyword>
<evidence type="ECO:0000256" key="1">
    <source>
        <dbReference type="SAM" id="Phobius"/>
    </source>
</evidence>
<keyword evidence="3" id="KW-1185">Reference proteome</keyword>
<accession>A0A7H2BFH6</accession>
<evidence type="ECO:0000313" key="2">
    <source>
        <dbReference type="EMBL" id="QNV38422.1"/>
    </source>
</evidence>